<feature type="domain" description="DUF4136" evidence="2">
    <location>
        <begin position="25"/>
        <end position="173"/>
    </location>
</feature>
<dbReference type="KEGG" id="adin:H7849_17550"/>
<dbReference type="Pfam" id="PF13590">
    <property type="entry name" value="DUF4136"/>
    <property type="match status" value="1"/>
</dbReference>
<dbReference type="EMBL" id="CP060394">
    <property type="protein sequence ID" value="QNI35048.1"/>
    <property type="molecule type" value="Genomic_DNA"/>
</dbReference>
<accession>A0A7G8BR78</accession>
<reference evidence="3 4" key="1">
    <citation type="submission" date="2020-08" db="EMBL/GenBank/DDBJ databases">
        <title>Edaphobacter telluris sp. nov. and Acidobacterium dinghuensis sp. nov., two acidobacteria isolated from forest soil.</title>
        <authorList>
            <person name="Fu J."/>
            <person name="Qiu L."/>
        </authorList>
    </citation>
    <scope>NUCLEOTIDE SEQUENCE [LARGE SCALE GENOMIC DNA]</scope>
    <source>
        <strain evidence="3">4Y35</strain>
    </source>
</reference>
<protein>
    <submittedName>
        <fullName evidence="3">DUF4136 domain-containing protein</fullName>
    </submittedName>
</protein>
<evidence type="ECO:0000256" key="1">
    <source>
        <dbReference type="SAM" id="SignalP"/>
    </source>
</evidence>
<evidence type="ECO:0000259" key="2">
    <source>
        <dbReference type="Pfam" id="PF13590"/>
    </source>
</evidence>
<organism evidence="3 4">
    <name type="scientific">Alloacidobacterium dinghuense</name>
    <dbReference type="NCBI Taxonomy" id="2763107"/>
    <lineage>
        <taxon>Bacteria</taxon>
        <taxon>Pseudomonadati</taxon>
        <taxon>Acidobacteriota</taxon>
        <taxon>Terriglobia</taxon>
        <taxon>Terriglobales</taxon>
        <taxon>Acidobacteriaceae</taxon>
        <taxon>Alloacidobacterium</taxon>
    </lineage>
</organism>
<name>A0A7G8BR78_9BACT</name>
<sequence length="175" mass="18904">MTVFSTALAVALLMLTAGSVAAQDVKYNAMPGTDFSKFHTYKWVVVPNAKYPNQIVDAQIKDAINSQLSAKGLTSTDSDKADLYVAYQVSVAQQQQWNAYGMGGGLRWGGGMATATSSTIDVGTLVLDMYDPTTKQLVWTGSATKTLNPSSNQEKNQKNLNNAMAKLLKNYPPKQ</sequence>
<gene>
    <name evidence="3" type="ORF">H7849_17550</name>
</gene>
<keyword evidence="4" id="KW-1185">Reference proteome</keyword>
<feature type="chain" id="PRO_5028864473" evidence="1">
    <location>
        <begin position="23"/>
        <end position="175"/>
    </location>
</feature>
<dbReference type="Proteomes" id="UP000515312">
    <property type="component" value="Chromosome"/>
</dbReference>
<dbReference type="AlphaFoldDB" id="A0A7G8BR78"/>
<feature type="signal peptide" evidence="1">
    <location>
        <begin position="1"/>
        <end position="22"/>
    </location>
</feature>
<evidence type="ECO:0000313" key="3">
    <source>
        <dbReference type="EMBL" id="QNI35048.1"/>
    </source>
</evidence>
<dbReference type="InterPro" id="IPR025411">
    <property type="entry name" value="DUF4136"/>
</dbReference>
<dbReference type="Gene3D" id="3.30.160.670">
    <property type="match status" value="1"/>
</dbReference>
<proteinExistence type="predicted"/>
<keyword evidence="1" id="KW-0732">Signal</keyword>
<evidence type="ECO:0000313" key="4">
    <source>
        <dbReference type="Proteomes" id="UP000515312"/>
    </source>
</evidence>